<dbReference type="Gene3D" id="3.30.470.20">
    <property type="entry name" value="ATP-grasp fold, B domain"/>
    <property type="match status" value="1"/>
</dbReference>
<dbReference type="AlphaFoldDB" id="X0XVY9"/>
<comment type="caution">
    <text evidence="1">The sequence shown here is derived from an EMBL/GenBank/DDBJ whole genome shotgun (WGS) entry which is preliminary data.</text>
</comment>
<evidence type="ECO:0008006" key="2">
    <source>
        <dbReference type="Google" id="ProtNLM"/>
    </source>
</evidence>
<evidence type="ECO:0000313" key="1">
    <source>
        <dbReference type="EMBL" id="GAG47489.1"/>
    </source>
</evidence>
<accession>X0XVY9</accession>
<feature type="non-terminal residue" evidence="1">
    <location>
        <position position="1"/>
    </location>
</feature>
<proteinExistence type="predicted"/>
<reference evidence="1" key="1">
    <citation type="journal article" date="2014" name="Front. Microbiol.">
        <title>High frequency of phylogenetically diverse reductive dehalogenase-homologous genes in deep subseafloor sedimentary metagenomes.</title>
        <authorList>
            <person name="Kawai M."/>
            <person name="Futagami T."/>
            <person name="Toyoda A."/>
            <person name="Takaki Y."/>
            <person name="Nishi S."/>
            <person name="Hori S."/>
            <person name="Arai W."/>
            <person name="Tsubouchi T."/>
            <person name="Morono Y."/>
            <person name="Uchiyama I."/>
            <person name="Ito T."/>
            <person name="Fujiyama A."/>
            <person name="Inagaki F."/>
            <person name="Takami H."/>
        </authorList>
    </citation>
    <scope>NUCLEOTIDE SEQUENCE</scope>
    <source>
        <strain evidence="1">Expedition CK06-06</strain>
    </source>
</reference>
<name>X0XVY9_9ZZZZ</name>
<gene>
    <name evidence="1" type="ORF">S01H1_85116</name>
</gene>
<dbReference type="SUPFAM" id="SSF56059">
    <property type="entry name" value="Glutathione synthetase ATP-binding domain-like"/>
    <property type="match status" value="1"/>
</dbReference>
<sequence length="99" mass="11168">PNEQVDYQIRNTDNGWVYCRGGVDAPEAVITAAVRAVDCLGLDFGAVDIGYNEHYDRCAVFEVNTAPGLEGTTLDKYFEAFRTVFPQLDRGMYRKRRQA</sequence>
<protein>
    <recommendedName>
        <fullName evidence="2">ATP-grasp fold RimK-type domain-containing protein</fullName>
    </recommendedName>
</protein>
<dbReference type="EMBL" id="BARS01058329">
    <property type="protein sequence ID" value="GAG47489.1"/>
    <property type="molecule type" value="Genomic_DNA"/>
</dbReference>
<organism evidence="1">
    <name type="scientific">marine sediment metagenome</name>
    <dbReference type="NCBI Taxonomy" id="412755"/>
    <lineage>
        <taxon>unclassified sequences</taxon>
        <taxon>metagenomes</taxon>
        <taxon>ecological metagenomes</taxon>
    </lineage>
</organism>